<organism evidence="1 2">
    <name type="scientific">Spiroplasma eriocheiris</name>
    <dbReference type="NCBI Taxonomy" id="315358"/>
    <lineage>
        <taxon>Bacteria</taxon>
        <taxon>Bacillati</taxon>
        <taxon>Mycoplasmatota</taxon>
        <taxon>Mollicutes</taxon>
        <taxon>Entomoplasmatales</taxon>
        <taxon>Spiroplasmataceae</taxon>
        <taxon>Spiroplasma</taxon>
    </lineage>
</organism>
<dbReference type="Proteomes" id="UP000035661">
    <property type="component" value="Chromosome"/>
</dbReference>
<dbReference type="KEGG" id="seri:SERIO_v1c05660"/>
<dbReference type="AlphaFoldDB" id="A0A0H3XMH5"/>
<reference evidence="2" key="2">
    <citation type="submission" date="2015-06" db="EMBL/GenBank/DDBJ databases">
        <title>Complete genome sequence of Spiroplasma eriocheiris TDA-040725-5 (DSM 21848).</title>
        <authorList>
            <person name="Lo W.-S."/>
            <person name="Kuo C.-H."/>
        </authorList>
    </citation>
    <scope>NUCLEOTIDE SEQUENCE [LARGE SCALE GENOMIC DNA]</scope>
    <source>
        <strain evidence="2">TDA-040725-5</strain>
    </source>
</reference>
<gene>
    <name evidence="1" type="ORF">SERIO_v1c05660</name>
</gene>
<sequence length="123" mass="14635">MGKFSFKKNIPDVRLSITYWVNETFELFLKSGDSFLWRSVYYAFQGAIYGIFDKFRFNQDYSFDELIYGFDYYYIIDDIDYRDPNLKMDELSLPPGQHTIKVITGLNSTFLKGESDEFTFILK</sequence>
<name>A0A0H3XMH5_9MOLU</name>
<dbReference type="PATRIC" id="fig|743698.3.peg.566"/>
<evidence type="ECO:0000313" key="2">
    <source>
        <dbReference type="Proteomes" id="UP000035661"/>
    </source>
</evidence>
<dbReference type="RefSeq" id="WP_047791374.1">
    <property type="nucleotide sequence ID" value="NZ_CP011856.1"/>
</dbReference>
<protein>
    <submittedName>
        <fullName evidence="1">Uncharacterized protein</fullName>
    </submittedName>
</protein>
<keyword evidence="2" id="KW-1185">Reference proteome</keyword>
<proteinExistence type="predicted"/>
<dbReference type="EMBL" id="CP011856">
    <property type="protein sequence ID" value="AKM54137.1"/>
    <property type="molecule type" value="Genomic_DNA"/>
</dbReference>
<reference evidence="1 2" key="1">
    <citation type="journal article" date="2015" name="Genome Biol. Evol.">
        <title>Found and Lost: The Fates of Horizontally Acquired Genes in Arthropod-Symbiotic Spiroplasma.</title>
        <authorList>
            <person name="Lo W.S."/>
            <person name="Gasparich G.E."/>
            <person name="Kuo C.H."/>
        </authorList>
    </citation>
    <scope>NUCLEOTIDE SEQUENCE [LARGE SCALE GENOMIC DNA]</scope>
    <source>
        <strain evidence="2">TDA-040725-5</strain>
    </source>
</reference>
<evidence type="ECO:0000313" key="1">
    <source>
        <dbReference type="EMBL" id="AKM54137.1"/>
    </source>
</evidence>
<accession>A0A0H3XMH5</accession>